<gene>
    <name evidence="3" type="ORF">CAEBREN_22122</name>
</gene>
<keyword evidence="1" id="KW-0175">Coiled coil</keyword>
<evidence type="ECO:0000256" key="2">
    <source>
        <dbReference type="SAM" id="MobiDB-lite"/>
    </source>
</evidence>
<dbReference type="AlphaFoldDB" id="G0N6S1"/>
<feature type="compositionally biased region" description="Low complexity" evidence="2">
    <location>
        <begin position="1"/>
        <end position="18"/>
    </location>
</feature>
<feature type="coiled-coil region" evidence="1">
    <location>
        <begin position="197"/>
        <end position="231"/>
    </location>
</feature>
<organism evidence="4">
    <name type="scientific">Caenorhabditis brenneri</name>
    <name type="common">Nematode worm</name>
    <dbReference type="NCBI Taxonomy" id="135651"/>
    <lineage>
        <taxon>Eukaryota</taxon>
        <taxon>Metazoa</taxon>
        <taxon>Ecdysozoa</taxon>
        <taxon>Nematoda</taxon>
        <taxon>Chromadorea</taxon>
        <taxon>Rhabditida</taxon>
        <taxon>Rhabditina</taxon>
        <taxon>Rhabditomorpha</taxon>
        <taxon>Rhabditoidea</taxon>
        <taxon>Rhabditidae</taxon>
        <taxon>Peloderinae</taxon>
        <taxon>Caenorhabditis</taxon>
    </lineage>
</organism>
<dbReference type="EMBL" id="GL379845">
    <property type="protein sequence ID" value="EGT53963.1"/>
    <property type="molecule type" value="Genomic_DNA"/>
</dbReference>
<evidence type="ECO:0000256" key="1">
    <source>
        <dbReference type="SAM" id="Coils"/>
    </source>
</evidence>
<dbReference type="InParanoid" id="G0N6S1"/>
<proteinExistence type="predicted"/>
<keyword evidence="4" id="KW-1185">Reference proteome</keyword>
<name>G0N6S1_CAEBE</name>
<evidence type="ECO:0000313" key="4">
    <source>
        <dbReference type="Proteomes" id="UP000008068"/>
    </source>
</evidence>
<feature type="coiled-coil region" evidence="1">
    <location>
        <begin position="108"/>
        <end position="173"/>
    </location>
</feature>
<accession>G0N6S1</accession>
<reference evidence="4" key="1">
    <citation type="submission" date="2011-07" db="EMBL/GenBank/DDBJ databases">
        <authorList>
            <consortium name="Caenorhabditis brenneri Sequencing and Analysis Consortium"/>
            <person name="Wilson R.K."/>
        </authorList>
    </citation>
    <scope>NUCLEOTIDE SEQUENCE [LARGE SCALE GENOMIC DNA]</scope>
    <source>
        <strain evidence="4">PB2801</strain>
    </source>
</reference>
<feature type="region of interest" description="Disordered" evidence="2">
    <location>
        <begin position="1"/>
        <end position="26"/>
    </location>
</feature>
<evidence type="ECO:0000313" key="3">
    <source>
        <dbReference type="EMBL" id="EGT53963.1"/>
    </source>
</evidence>
<sequence length="311" mass="35903">MATPTSSKARSSNSTSSESDADDQLTVDQLEETINKMREETAKSLSTLHSEQVTRLDLVTTHLDEIKRWCLTCADTSELKLVAERAEVNAQRLVAIDDDTKKMQDESLESLKSTLLKAKSLAEQIRKDANEIDKERETTEALQRYRDELKKRNKETTNDIAIVKKRLKEIRHEEMQEATAEKTKKLQVYSRHLKTVCQQGEDRLHKVKEELKEAKEEFEELERKKALKRRVTEPTSATRAAAKRRYIQHVFPSHQEDEEFSQEQEPEISIYVPPSKSYHQAIVSPSKKIGSIVMVPTKPLHQKKAEAKYHH</sequence>
<protein>
    <submittedName>
        <fullName evidence="3">Uncharacterized protein</fullName>
    </submittedName>
</protein>
<dbReference type="Proteomes" id="UP000008068">
    <property type="component" value="Unassembled WGS sequence"/>
</dbReference>
<dbReference type="HOGENOM" id="CLU_897822_0_0_1"/>